<evidence type="ECO:0008006" key="5">
    <source>
        <dbReference type="Google" id="ProtNLM"/>
    </source>
</evidence>
<sequence length="247" mass="24778">MRCLKTAASMAGVFLFKRRKPEETKPAASSSGQNASQPGAGNPAGAFGSLFSSSSSSGATPPASGSGNAPASTRPDAAKETSMGRAPLPPGSPLSPGSAMPPIPGAGRGLPQQVQPKKDVPEQRTLVVGRGISVQGTVQDAERLVVEGTVESSMISAKELVVMPGGLFRGGVEVESAEIAGTVDGSLTARGGLTLRATGRLLGKAACRRLKVEDGGQITGQLEMLTDDSSANKPSVTAPAADKASEG</sequence>
<proteinExistence type="inferred from homology"/>
<comment type="similarity">
    <text evidence="1">Belongs to the bactofilin family.</text>
</comment>
<reference evidence="3 4" key="1">
    <citation type="submission" date="2014-06" db="EMBL/GenBank/DDBJ databases">
        <authorList>
            <person name="Ju J."/>
            <person name="Zhang J."/>
        </authorList>
    </citation>
    <scope>NUCLEOTIDE SEQUENCE [LARGE SCALE GENOMIC DNA]</scope>
    <source>
        <strain evidence="3">DmW_045</strain>
    </source>
</reference>
<evidence type="ECO:0000313" key="3">
    <source>
        <dbReference type="EMBL" id="OUI80666.1"/>
    </source>
</evidence>
<feature type="compositionally biased region" description="Low complexity" evidence="2">
    <location>
        <begin position="43"/>
        <end position="72"/>
    </location>
</feature>
<gene>
    <name evidence="3" type="ORF">HK12_08020</name>
</gene>
<feature type="compositionally biased region" description="Polar residues" evidence="2">
    <location>
        <begin position="27"/>
        <end position="39"/>
    </location>
</feature>
<feature type="compositionally biased region" description="Pro residues" evidence="2">
    <location>
        <begin position="87"/>
        <end position="104"/>
    </location>
</feature>
<feature type="region of interest" description="Disordered" evidence="2">
    <location>
        <begin position="223"/>
        <end position="247"/>
    </location>
</feature>
<evidence type="ECO:0000256" key="1">
    <source>
        <dbReference type="ARBA" id="ARBA00044755"/>
    </source>
</evidence>
<comment type="caution">
    <text evidence="3">The sequence shown here is derived from an EMBL/GenBank/DDBJ whole genome shotgun (WGS) entry which is preliminary data.</text>
</comment>
<evidence type="ECO:0000313" key="4">
    <source>
        <dbReference type="Proteomes" id="UP000194639"/>
    </source>
</evidence>
<dbReference type="AlphaFoldDB" id="A0A252A0M2"/>
<dbReference type="EMBL" id="JOMO01000030">
    <property type="protein sequence ID" value="OUI80666.1"/>
    <property type="molecule type" value="Genomic_DNA"/>
</dbReference>
<dbReference type="PANTHER" id="PTHR35024:SF4">
    <property type="entry name" value="POLYMER-FORMING CYTOSKELETAL PROTEIN"/>
    <property type="match status" value="1"/>
</dbReference>
<protein>
    <recommendedName>
        <fullName evidence="5">Polymer-forming cytoskeletal protein</fullName>
    </recommendedName>
</protein>
<name>A0A252A0M2_9PROT</name>
<dbReference type="InterPro" id="IPR007607">
    <property type="entry name" value="BacA/B"/>
</dbReference>
<accession>A0A252A0M2</accession>
<dbReference type="PANTHER" id="PTHR35024">
    <property type="entry name" value="HYPOTHETICAL CYTOSOLIC PROTEIN"/>
    <property type="match status" value="1"/>
</dbReference>
<dbReference type="Proteomes" id="UP000194639">
    <property type="component" value="Unassembled WGS sequence"/>
</dbReference>
<feature type="region of interest" description="Disordered" evidence="2">
    <location>
        <begin position="12"/>
        <end position="120"/>
    </location>
</feature>
<organism evidence="3 4">
    <name type="scientific">Acetobacter orientalis</name>
    <dbReference type="NCBI Taxonomy" id="146474"/>
    <lineage>
        <taxon>Bacteria</taxon>
        <taxon>Pseudomonadati</taxon>
        <taxon>Pseudomonadota</taxon>
        <taxon>Alphaproteobacteria</taxon>
        <taxon>Acetobacterales</taxon>
        <taxon>Acetobacteraceae</taxon>
        <taxon>Acetobacter</taxon>
    </lineage>
</organism>
<evidence type="ECO:0000256" key="2">
    <source>
        <dbReference type="SAM" id="MobiDB-lite"/>
    </source>
</evidence>
<dbReference type="Pfam" id="PF04519">
    <property type="entry name" value="Bactofilin"/>
    <property type="match status" value="1"/>
</dbReference>